<dbReference type="AlphaFoldDB" id="A0A6A6W5R9"/>
<evidence type="ECO:0000256" key="1">
    <source>
        <dbReference type="SAM" id="Coils"/>
    </source>
</evidence>
<dbReference type="EMBL" id="ML996573">
    <property type="protein sequence ID" value="KAF2757374.1"/>
    <property type="molecule type" value="Genomic_DNA"/>
</dbReference>
<sequence>MSQNAHDTLRKLQILQKAQTLKIIELNESLRAPDEAEKRDSGVSETPRDSPTPASLEADLTHYKELFSKLRFSYVEQMTKEKFLQAITDSDPPFIEHQQNVELEAQLAEAKSSLKSQKLEVASFIEELEKQARLLSERYDSIQLRTAELQMLPTEIAALEQSIEALRDSQAPHPTNPELSLPLPETQALLSQREAELASINAQLAALEPSVQRKARDLERLERELQPLETQKQGVISAAKEARRRREEGEKGMGDELEEKGRWFRAAEKGLMEMLEIEGCT</sequence>
<feature type="region of interest" description="Disordered" evidence="2">
    <location>
        <begin position="229"/>
        <end position="257"/>
    </location>
</feature>
<dbReference type="GO" id="GO:0034501">
    <property type="term" value="P:protein localization to kinetochore"/>
    <property type="evidence" value="ECO:0007669"/>
    <property type="project" value="InterPro"/>
</dbReference>
<evidence type="ECO:0000313" key="5">
    <source>
        <dbReference type="Proteomes" id="UP000799437"/>
    </source>
</evidence>
<feature type="region of interest" description="Disordered" evidence="2">
    <location>
        <begin position="26"/>
        <end position="57"/>
    </location>
</feature>
<dbReference type="PANTHER" id="PTHR37329">
    <property type="entry name" value="KINETOCHORE PROTEIN SOS7"/>
    <property type="match status" value="1"/>
</dbReference>
<dbReference type="RefSeq" id="XP_033599825.1">
    <property type="nucleotide sequence ID" value="XM_033741298.1"/>
</dbReference>
<feature type="compositionally biased region" description="Basic and acidic residues" evidence="2">
    <location>
        <begin position="240"/>
        <end position="257"/>
    </location>
</feature>
<evidence type="ECO:0000313" key="4">
    <source>
        <dbReference type="EMBL" id="KAF2757374.1"/>
    </source>
</evidence>
<dbReference type="Proteomes" id="UP000799437">
    <property type="component" value="Unassembled WGS sequence"/>
</dbReference>
<proteinExistence type="predicted"/>
<gene>
    <name evidence="4" type="ORF">EJ05DRAFT_388142</name>
</gene>
<dbReference type="OrthoDB" id="18959at2759"/>
<dbReference type="Pfam" id="PF20882">
    <property type="entry name" value="Sos7"/>
    <property type="match status" value="1"/>
</dbReference>
<organism evidence="4 5">
    <name type="scientific">Pseudovirgaria hyperparasitica</name>
    <dbReference type="NCBI Taxonomy" id="470096"/>
    <lineage>
        <taxon>Eukaryota</taxon>
        <taxon>Fungi</taxon>
        <taxon>Dikarya</taxon>
        <taxon>Ascomycota</taxon>
        <taxon>Pezizomycotina</taxon>
        <taxon>Dothideomycetes</taxon>
        <taxon>Dothideomycetes incertae sedis</taxon>
        <taxon>Acrospermales</taxon>
        <taxon>Acrospermaceae</taxon>
        <taxon>Pseudovirgaria</taxon>
    </lineage>
</organism>
<dbReference type="PANTHER" id="PTHR37329:SF1">
    <property type="entry name" value="KINETOCHORE PROTEIN SOS7"/>
    <property type="match status" value="1"/>
</dbReference>
<dbReference type="InterPro" id="IPR037475">
    <property type="entry name" value="Sos7"/>
</dbReference>
<accession>A0A6A6W5R9</accession>
<dbReference type="GeneID" id="54482352"/>
<feature type="coiled-coil region" evidence="1">
    <location>
        <begin position="100"/>
        <end position="145"/>
    </location>
</feature>
<keyword evidence="1" id="KW-0175">Coiled coil</keyword>
<dbReference type="InterPro" id="IPR048781">
    <property type="entry name" value="Sos7_CC"/>
</dbReference>
<dbReference type="GO" id="GO:0000776">
    <property type="term" value="C:kinetochore"/>
    <property type="evidence" value="ECO:0007669"/>
    <property type="project" value="InterPro"/>
</dbReference>
<protein>
    <recommendedName>
        <fullName evidence="3">Kinetochore protein Sos7 coiled-coil domain-containing protein</fullName>
    </recommendedName>
</protein>
<feature type="domain" description="Kinetochore protein Sos7 coiled-coil" evidence="3">
    <location>
        <begin position="65"/>
        <end position="139"/>
    </location>
</feature>
<evidence type="ECO:0000256" key="2">
    <source>
        <dbReference type="SAM" id="MobiDB-lite"/>
    </source>
</evidence>
<feature type="compositionally biased region" description="Basic and acidic residues" evidence="2">
    <location>
        <begin position="31"/>
        <end position="48"/>
    </location>
</feature>
<name>A0A6A6W5R9_9PEZI</name>
<keyword evidence="5" id="KW-1185">Reference proteome</keyword>
<reference evidence="4" key="1">
    <citation type="journal article" date="2020" name="Stud. Mycol.">
        <title>101 Dothideomycetes genomes: a test case for predicting lifestyles and emergence of pathogens.</title>
        <authorList>
            <person name="Haridas S."/>
            <person name="Albert R."/>
            <person name="Binder M."/>
            <person name="Bloem J."/>
            <person name="Labutti K."/>
            <person name="Salamov A."/>
            <person name="Andreopoulos B."/>
            <person name="Baker S."/>
            <person name="Barry K."/>
            <person name="Bills G."/>
            <person name="Bluhm B."/>
            <person name="Cannon C."/>
            <person name="Castanera R."/>
            <person name="Culley D."/>
            <person name="Daum C."/>
            <person name="Ezra D."/>
            <person name="Gonzalez J."/>
            <person name="Henrissat B."/>
            <person name="Kuo A."/>
            <person name="Liang C."/>
            <person name="Lipzen A."/>
            <person name="Lutzoni F."/>
            <person name="Magnuson J."/>
            <person name="Mondo S."/>
            <person name="Nolan M."/>
            <person name="Ohm R."/>
            <person name="Pangilinan J."/>
            <person name="Park H.-J."/>
            <person name="Ramirez L."/>
            <person name="Alfaro M."/>
            <person name="Sun H."/>
            <person name="Tritt A."/>
            <person name="Yoshinaga Y."/>
            <person name="Zwiers L.-H."/>
            <person name="Turgeon B."/>
            <person name="Goodwin S."/>
            <person name="Spatafora J."/>
            <person name="Crous P."/>
            <person name="Grigoriev I."/>
        </authorList>
    </citation>
    <scope>NUCLEOTIDE SEQUENCE</scope>
    <source>
        <strain evidence="4">CBS 121739</strain>
    </source>
</reference>
<evidence type="ECO:0000259" key="3">
    <source>
        <dbReference type="Pfam" id="PF20882"/>
    </source>
</evidence>
<dbReference type="GO" id="GO:0051315">
    <property type="term" value="P:attachment of mitotic spindle microtubules to kinetochore"/>
    <property type="evidence" value="ECO:0007669"/>
    <property type="project" value="TreeGrafter"/>
</dbReference>